<evidence type="ECO:0000256" key="1">
    <source>
        <dbReference type="SAM" id="MobiDB-lite"/>
    </source>
</evidence>
<sequence length="463" mass="50554">GSIFLFCILQIYPHLDNNPAVLLKIKSPHILLMDIENDTLPQLGQGHQESVQTSSIKLKEAVSRISSIHVSFLTIGCLQGSSHAIENSAPPLYPNILKISRDPGLHIPLKRKRDDFCYEQDPDSGLTRPDVVLFPLTSLLEPPDDESEEDIDLAIVTSGATPPQGARPLSFNGLKSPSATPREPVSSALGRSALASPLEPPAATPLFNVPQPRDVSMFEVNPKALSSLEVTLETCYAPVGSMHDSRLANNLHAVSEWLADFQSRYRDPDPIETGPSYDVAPRAPTATLAQLLSDTFGLEGSNIADMDGPKTKRRKASKSMHAAQKFPEALDIENLTPFSDIGLDRYESVTQSENSAEAGLDMSHPRSPSHKPSRVLTWNEELHPILARKGPLSRDDVSTLSRILSDITSLSNNEAKATEGDLRLLHAALVALASQAALDSSHFPRHILEIAQDLLDRWPADWE</sequence>
<accession>A0AAD2Q0I8</accession>
<proteinExistence type="predicted"/>
<reference evidence="2" key="1">
    <citation type="submission" date="2023-11" db="EMBL/GenBank/DDBJ databases">
        <authorList>
            <person name="De Vega J J."/>
            <person name="De Vega J J."/>
        </authorList>
    </citation>
    <scope>NUCLEOTIDE SEQUENCE</scope>
</reference>
<evidence type="ECO:0000313" key="3">
    <source>
        <dbReference type="Proteomes" id="UP001295794"/>
    </source>
</evidence>
<name>A0AAD2Q0I8_9AGAR</name>
<feature type="region of interest" description="Disordered" evidence="1">
    <location>
        <begin position="349"/>
        <end position="374"/>
    </location>
</feature>
<gene>
    <name evidence="2" type="ORF">MYCIT1_LOCUS1533</name>
</gene>
<dbReference type="EMBL" id="CAVNYO010000022">
    <property type="protein sequence ID" value="CAK5262646.1"/>
    <property type="molecule type" value="Genomic_DNA"/>
</dbReference>
<organism evidence="2 3">
    <name type="scientific">Mycena citricolor</name>
    <dbReference type="NCBI Taxonomy" id="2018698"/>
    <lineage>
        <taxon>Eukaryota</taxon>
        <taxon>Fungi</taxon>
        <taxon>Dikarya</taxon>
        <taxon>Basidiomycota</taxon>
        <taxon>Agaricomycotina</taxon>
        <taxon>Agaricomycetes</taxon>
        <taxon>Agaricomycetidae</taxon>
        <taxon>Agaricales</taxon>
        <taxon>Marasmiineae</taxon>
        <taxon>Mycenaceae</taxon>
        <taxon>Mycena</taxon>
    </lineage>
</organism>
<dbReference type="Proteomes" id="UP001295794">
    <property type="component" value="Unassembled WGS sequence"/>
</dbReference>
<keyword evidence="3" id="KW-1185">Reference proteome</keyword>
<evidence type="ECO:0000313" key="2">
    <source>
        <dbReference type="EMBL" id="CAK5262646.1"/>
    </source>
</evidence>
<protein>
    <submittedName>
        <fullName evidence="2">Uncharacterized protein</fullName>
    </submittedName>
</protein>
<dbReference type="AlphaFoldDB" id="A0AAD2Q0I8"/>
<feature type="region of interest" description="Disordered" evidence="1">
    <location>
        <begin position="158"/>
        <end position="187"/>
    </location>
</feature>
<feature type="non-terminal residue" evidence="2">
    <location>
        <position position="1"/>
    </location>
</feature>
<feature type="region of interest" description="Disordered" evidence="1">
    <location>
        <begin position="300"/>
        <end position="322"/>
    </location>
</feature>
<comment type="caution">
    <text evidence="2">The sequence shown here is derived from an EMBL/GenBank/DDBJ whole genome shotgun (WGS) entry which is preliminary data.</text>
</comment>